<dbReference type="InterPro" id="IPR017861">
    <property type="entry name" value="KAE1/TsaD"/>
</dbReference>
<comment type="catalytic activity">
    <reaction evidence="6">
        <text>L-threonylcarbamoyladenylate + adenosine(37) in tRNA = N(6)-L-threonylcarbamoyladenosine(37) in tRNA + AMP + H(+)</text>
        <dbReference type="Rhea" id="RHEA:37059"/>
        <dbReference type="Rhea" id="RHEA-COMP:10162"/>
        <dbReference type="Rhea" id="RHEA-COMP:10163"/>
        <dbReference type="ChEBI" id="CHEBI:15378"/>
        <dbReference type="ChEBI" id="CHEBI:73682"/>
        <dbReference type="ChEBI" id="CHEBI:74411"/>
        <dbReference type="ChEBI" id="CHEBI:74418"/>
        <dbReference type="ChEBI" id="CHEBI:456215"/>
        <dbReference type="EC" id="2.3.1.234"/>
    </reaction>
</comment>
<evidence type="ECO:0000256" key="5">
    <source>
        <dbReference type="ARBA" id="ARBA00023315"/>
    </source>
</evidence>
<evidence type="ECO:0000256" key="1">
    <source>
        <dbReference type="ARBA" id="ARBA00012156"/>
    </source>
</evidence>
<evidence type="ECO:0000256" key="2">
    <source>
        <dbReference type="ARBA" id="ARBA00022679"/>
    </source>
</evidence>
<dbReference type="PANTHER" id="PTHR11735">
    <property type="entry name" value="TRNA N6-ADENOSINE THREONYLCARBAMOYLTRANSFERASE"/>
    <property type="match status" value="1"/>
</dbReference>
<accession>K1TES5</accession>
<dbReference type="Gene3D" id="3.30.420.40">
    <property type="match status" value="1"/>
</dbReference>
<dbReference type="AlphaFoldDB" id="K1TES5"/>
<feature type="domain" description="Gcp-like" evidence="7">
    <location>
        <begin position="23"/>
        <end position="92"/>
    </location>
</feature>
<dbReference type="PRINTS" id="PR00789">
    <property type="entry name" value="OSIALOPTASE"/>
</dbReference>
<sequence>MKILAIESSCDETAAAVVEDGRNIISSVVASQVEEHKLYGGVVPEIASRRHAEAIVPVVRQALEDADCRLSDIDAIGVTYAPGLIGALLGGSEF</sequence>
<keyword evidence="3" id="KW-0819">tRNA processing</keyword>
<dbReference type="Pfam" id="PF00814">
    <property type="entry name" value="TsaD"/>
    <property type="match status" value="1"/>
</dbReference>
<organism evidence="8">
    <name type="scientific">human gut metagenome</name>
    <dbReference type="NCBI Taxonomy" id="408170"/>
    <lineage>
        <taxon>unclassified sequences</taxon>
        <taxon>metagenomes</taxon>
        <taxon>organismal metagenomes</taxon>
    </lineage>
</organism>
<reference evidence="8" key="1">
    <citation type="journal article" date="2013" name="Environ. Microbiol.">
        <title>Microbiota from the distal guts of lean and obese adolescents exhibit partial functional redundancy besides clear differences in community structure.</title>
        <authorList>
            <person name="Ferrer M."/>
            <person name="Ruiz A."/>
            <person name="Lanza F."/>
            <person name="Haange S.B."/>
            <person name="Oberbach A."/>
            <person name="Till H."/>
            <person name="Bargiela R."/>
            <person name="Campoy C."/>
            <person name="Segura M.T."/>
            <person name="Richter M."/>
            <person name="von Bergen M."/>
            <person name="Seifert J."/>
            <person name="Suarez A."/>
        </authorList>
    </citation>
    <scope>NUCLEOTIDE SEQUENCE</scope>
</reference>
<protein>
    <recommendedName>
        <fullName evidence="1">N(6)-L-threonylcarbamoyladenine synthase</fullName>
        <ecNumber evidence="1">2.3.1.234</ecNumber>
    </recommendedName>
</protein>
<evidence type="ECO:0000313" key="8">
    <source>
        <dbReference type="EMBL" id="EKC71602.1"/>
    </source>
</evidence>
<evidence type="ECO:0000256" key="4">
    <source>
        <dbReference type="ARBA" id="ARBA00022723"/>
    </source>
</evidence>
<evidence type="ECO:0000256" key="3">
    <source>
        <dbReference type="ARBA" id="ARBA00022694"/>
    </source>
</evidence>
<dbReference type="InterPro" id="IPR000905">
    <property type="entry name" value="Gcp-like_dom"/>
</dbReference>
<dbReference type="SUPFAM" id="SSF53067">
    <property type="entry name" value="Actin-like ATPase domain"/>
    <property type="match status" value="1"/>
</dbReference>
<dbReference type="GO" id="GO:0061711">
    <property type="term" value="F:tRNA N(6)-L-threonylcarbamoyladenine synthase activity"/>
    <property type="evidence" value="ECO:0007669"/>
    <property type="project" value="UniProtKB-EC"/>
</dbReference>
<keyword evidence="5" id="KW-0012">Acyltransferase</keyword>
<dbReference type="GO" id="GO:0008033">
    <property type="term" value="P:tRNA processing"/>
    <property type="evidence" value="ECO:0007669"/>
    <property type="project" value="UniProtKB-KW"/>
</dbReference>
<keyword evidence="4" id="KW-0479">Metal-binding</keyword>
<dbReference type="PANTHER" id="PTHR11735:SF6">
    <property type="entry name" value="TRNA N6-ADENOSINE THREONYLCARBAMOYLTRANSFERASE, MITOCHONDRIAL"/>
    <property type="match status" value="1"/>
</dbReference>
<evidence type="ECO:0000256" key="6">
    <source>
        <dbReference type="ARBA" id="ARBA00048117"/>
    </source>
</evidence>
<dbReference type="GO" id="GO:0046872">
    <property type="term" value="F:metal ion binding"/>
    <property type="evidence" value="ECO:0007669"/>
    <property type="project" value="UniProtKB-KW"/>
</dbReference>
<proteinExistence type="predicted"/>
<keyword evidence="2" id="KW-0808">Transferase</keyword>
<name>K1TES5_9ZZZZ</name>
<dbReference type="InterPro" id="IPR043129">
    <property type="entry name" value="ATPase_NBD"/>
</dbReference>
<dbReference type="EC" id="2.3.1.234" evidence="1"/>
<dbReference type="EMBL" id="AJWZ01002206">
    <property type="protein sequence ID" value="EKC71602.1"/>
    <property type="molecule type" value="Genomic_DNA"/>
</dbReference>
<gene>
    <name evidence="8" type="ORF">OBE_03313</name>
</gene>
<evidence type="ECO:0000259" key="7">
    <source>
        <dbReference type="Pfam" id="PF00814"/>
    </source>
</evidence>
<comment type="caution">
    <text evidence="8">The sequence shown here is derived from an EMBL/GenBank/DDBJ whole genome shotgun (WGS) entry which is preliminary data.</text>
</comment>